<dbReference type="RefSeq" id="WP_098460390.1">
    <property type="nucleotide sequence ID" value="NZ_PDJC01000001.1"/>
</dbReference>
<dbReference type="OrthoDB" id="3613552at2"/>
<dbReference type="AlphaFoldDB" id="A0A2A9CTN2"/>
<feature type="transmembrane region" description="Helical" evidence="7">
    <location>
        <begin position="12"/>
        <end position="35"/>
    </location>
</feature>
<dbReference type="GO" id="GO:0005886">
    <property type="term" value="C:plasma membrane"/>
    <property type="evidence" value="ECO:0007669"/>
    <property type="project" value="UniProtKB-SubCell"/>
</dbReference>
<comment type="subcellular location">
    <subcellularLocation>
        <location evidence="1">Cell membrane</location>
        <topology evidence="1">Multi-pass membrane protein</topology>
    </subcellularLocation>
</comment>
<evidence type="ECO:0000313" key="8">
    <source>
        <dbReference type="EMBL" id="PFG16899.1"/>
    </source>
</evidence>
<keyword evidence="9" id="KW-1185">Reference proteome</keyword>
<feature type="transmembrane region" description="Helical" evidence="7">
    <location>
        <begin position="143"/>
        <end position="165"/>
    </location>
</feature>
<evidence type="ECO:0000313" key="9">
    <source>
        <dbReference type="Proteomes" id="UP000226079"/>
    </source>
</evidence>
<keyword evidence="3" id="KW-1003">Cell membrane</keyword>
<evidence type="ECO:0000256" key="5">
    <source>
        <dbReference type="ARBA" id="ARBA00022989"/>
    </source>
</evidence>
<feature type="transmembrane region" description="Helical" evidence="7">
    <location>
        <begin position="381"/>
        <end position="400"/>
    </location>
</feature>
<dbReference type="Pfam" id="PF05977">
    <property type="entry name" value="MFS_3"/>
    <property type="match status" value="1"/>
</dbReference>
<dbReference type="PANTHER" id="PTHR23513">
    <property type="entry name" value="INTEGRAL MEMBRANE EFFLUX PROTEIN-RELATED"/>
    <property type="match status" value="1"/>
</dbReference>
<feature type="transmembrane region" description="Helical" evidence="7">
    <location>
        <begin position="47"/>
        <end position="67"/>
    </location>
</feature>
<evidence type="ECO:0000256" key="4">
    <source>
        <dbReference type="ARBA" id="ARBA00022692"/>
    </source>
</evidence>
<feature type="transmembrane region" description="Helical" evidence="7">
    <location>
        <begin position="317"/>
        <end position="342"/>
    </location>
</feature>
<evidence type="ECO:0000256" key="3">
    <source>
        <dbReference type="ARBA" id="ARBA00022475"/>
    </source>
</evidence>
<organism evidence="8 9">
    <name type="scientific">Propionicimonas paludicola</name>
    <dbReference type="NCBI Taxonomy" id="185243"/>
    <lineage>
        <taxon>Bacteria</taxon>
        <taxon>Bacillati</taxon>
        <taxon>Actinomycetota</taxon>
        <taxon>Actinomycetes</taxon>
        <taxon>Propionibacteriales</taxon>
        <taxon>Nocardioidaceae</taxon>
        <taxon>Propionicimonas</taxon>
    </lineage>
</organism>
<feature type="transmembrane region" description="Helical" evidence="7">
    <location>
        <begin position="74"/>
        <end position="96"/>
    </location>
</feature>
<proteinExistence type="predicted"/>
<accession>A0A2A9CTN2</accession>
<feature type="transmembrane region" description="Helical" evidence="7">
    <location>
        <begin position="177"/>
        <end position="199"/>
    </location>
</feature>
<reference evidence="8 9" key="1">
    <citation type="submission" date="2017-10" db="EMBL/GenBank/DDBJ databases">
        <title>Sequencing the genomes of 1000 actinobacteria strains.</title>
        <authorList>
            <person name="Klenk H.-P."/>
        </authorList>
    </citation>
    <scope>NUCLEOTIDE SEQUENCE [LARGE SCALE GENOMIC DNA]</scope>
    <source>
        <strain evidence="8 9">DSM 15597</strain>
    </source>
</reference>
<comment type="caution">
    <text evidence="8">The sequence shown here is derived from an EMBL/GenBank/DDBJ whole genome shotgun (WGS) entry which is preliminary data.</text>
</comment>
<feature type="transmembrane region" description="Helical" evidence="7">
    <location>
        <begin position="293"/>
        <end position="311"/>
    </location>
</feature>
<protein>
    <submittedName>
        <fullName evidence="8">Transmembrane secretion effector</fullName>
    </submittedName>
</protein>
<gene>
    <name evidence="8" type="ORF">ATK74_1454</name>
</gene>
<sequence length="427" mass="44776">MLTTLKNREFRLLWMGQAVSHLGDQFHLIALPWLVLALTGDPLQLGLVMALAGIPRALVMLFGGAIADRVSPRLLMIGSDVLRFGIAAGIAIAVATGTVQLWMIYALALGFGLISGFFLPAAEATLPRVVGERQLAGGNSLMMIADQAAQFVGPALAGSIIALLAHDVAGTPAGMTGIAFAFAVDAASFAFGVITLGLMRPVAGFGSDRHPLRDIADGLSFVWRDTTIRTLVIVIALANLMLTGPVFVGLPVLAAERLTEGAAAFGAVLSGYAAGNLIGMAGAGSWRPSSRQLGWIGFAIFPFLGVIYAAIGFVDNTWVAVALMVIGGIGNGFLSINVITLLQQMTPKPFLGRVMSVLMLSMYGLGPISQMLAGWVLHFSVTWLFCGAAICLAVPAVIALRHRAMWDFTPIDEPDAPSTQPEVAHSA</sequence>
<feature type="transmembrane region" description="Helical" evidence="7">
    <location>
        <begin position="354"/>
        <end position="375"/>
    </location>
</feature>
<evidence type="ECO:0000256" key="7">
    <source>
        <dbReference type="SAM" id="Phobius"/>
    </source>
</evidence>
<keyword evidence="6 7" id="KW-0472">Membrane</keyword>
<dbReference type="InterPro" id="IPR036259">
    <property type="entry name" value="MFS_trans_sf"/>
</dbReference>
<dbReference type="SUPFAM" id="SSF103473">
    <property type="entry name" value="MFS general substrate transporter"/>
    <property type="match status" value="1"/>
</dbReference>
<evidence type="ECO:0000256" key="2">
    <source>
        <dbReference type="ARBA" id="ARBA00022448"/>
    </source>
</evidence>
<dbReference type="InterPro" id="IPR010290">
    <property type="entry name" value="TM_effector"/>
</dbReference>
<dbReference type="EMBL" id="PDJC01000001">
    <property type="protein sequence ID" value="PFG16899.1"/>
    <property type="molecule type" value="Genomic_DNA"/>
</dbReference>
<dbReference type="PANTHER" id="PTHR23513:SF6">
    <property type="entry name" value="MAJOR FACILITATOR SUPERFAMILY ASSOCIATED DOMAIN-CONTAINING PROTEIN"/>
    <property type="match status" value="1"/>
</dbReference>
<evidence type="ECO:0000256" key="6">
    <source>
        <dbReference type="ARBA" id="ARBA00023136"/>
    </source>
</evidence>
<feature type="transmembrane region" description="Helical" evidence="7">
    <location>
        <begin position="231"/>
        <end position="255"/>
    </location>
</feature>
<dbReference type="CDD" id="cd06173">
    <property type="entry name" value="MFS_MefA_like"/>
    <property type="match status" value="1"/>
</dbReference>
<keyword evidence="2" id="KW-0813">Transport</keyword>
<keyword evidence="5 7" id="KW-1133">Transmembrane helix</keyword>
<keyword evidence="4 7" id="KW-0812">Transmembrane</keyword>
<feature type="transmembrane region" description="Helical" evidence="7">
    <location>
        <begin position="102"/>
        <end position="122"/>
    </location>
</feature>
<dbReference type="Gene3D" id="1.20.1250.20">
    <property type="entry name" value="MFS general substrate transporter like domains"/>
    <property type="match status" value="1"/>
</dbReference>
<evidence type="ECO:0000256" key="1">
    <source>
        <dbReference type="ARBA" id="ARBA00004651"/>
    </source>
</evidence>
<feature type="transmembrane region" description="Helical" evidence="7">
    <location>
        <begin position="261"/>
        <end position="281"/>
    </location>
</feature>
<dbReference type="Proteomes" id="UP000226079">
    <property type="component" value="Unassembled WGS sequence"/>
</dbReference>
<name>A0A2A9CTN2_9ACTN</name>